<name>A0A7X1FTC1_9SPHN</name>
<feature type="compositionally biased region" description="Gly residues" evidence="4">
    <location>
        <begin position="614"/>
        <end position="658"/>
    </location>
</feature>
<accession>A0A7X1FTC1</accession>
<dbReference type="Gene3D" id="2.170.130.10">
    <property type="entry name" value="TonB-dependent receptor, plug domain"/>
    <property type="match status" value="1"/>
</dbReference>
<feature type="region of interest" description="Disordered" evidence="4">
    <location>
        <begin position="36"/>
        <end position="61"/>
    </location>
</feature>
<dbReference type="GO" id="GO:0009279">
    <property type="term" value="C:cell outer membrane"/>
    <property type="evidence" value="ECO:0007669"/>
    <property type="project" value="UniProtKB-SubCell"/>
</dbReference>
<dbReference type="Proteomes" id="UP000566813">
    <property type="component" value="Unassembled WGS sequence"/>
</dbReference>
<keyword evidence="7" id="KW-1185">Reference proteome</keyword>
<reference evidence="6 7" key="1">
    <citation type="submission" date="2020-08" db="EMBL/GenBank/DDBJ databases">
        <title>The genome sequence of type strain Novosphingobium flavum NBRC 111647.</title>
        <authorList>
            <person name="Liu Y."/>
        </authorList>
    </citation>
    <scope>NUCLEOTIDE SEQUENCE [LARGE SCALE GENOMIC DNA]</scope>
    <source>
        <strain evidence="6 7">NBRC 111647</strain>
    </source>
</reference>
<feature type="region of interest" description="Disordered" evidence="4">
    <location>
        <begin position="614"/>
        <end position="660"/>
    </location>
</feature>
<evidence type="ECO:0000256" key="3">
    <source>
        <dbReference type="ARBA" id="ARBA00023237"/>
    </source>
</evidence>
<evidence type="ECO:0000313" key="6">
    <source>
        <dbReference type="EMBL" id="MBC2666573.1"/>
    </source>
</evidence>
<dbReference type="RefSeq" id="WP_185664938.1">
    <property type="nucleotide sequence ID" value="NZ_JACLAW010000010.1"/>
</dbReference>
<evidence type="ECO:0000313" key="7">
    <source>
        <dbReference type="Proteomes" id="UP000566813"/>
    </source>
</evidence>
<evidence type="ECO:0000256" key="2">
    <source>
        <dbReference type="ARBA" id="ARBA00023136"/>
    </source>
</evidence>
<protein>
    <submittedName>
        <fullName evidence="6">TonB-dependent receptor</fullName>
    </submittedName>
</protein>
<keyword evidence="6" id="KW-0675">Receptor</keyword>
<dbReference type="SUPFAM" id="SSF56935">
    <property type="entry name" value="Porins"/>
    <property type="match status" value="1"/>
</dbReference>
<keyword evidence="2" id="KW-0472">Membrane</keyword>
<keyword evidence="3" id="KW-0998">Cell outer membrane</keyword>
<feature type="chain" id="PRO_5030911541" evidence="5">
    <location>
        <begin position="21"/>
        <end position="818"/>
    </location>
</feature>
<dbReference type="PANTHER" id="PTHR47234:SF3">
    <property type="entry name" value="SECRETIN_TONB SHORT N-TERMINAL DOMAIN-CONTAINING PROTEIN"/>
    <property type="match status" value="1"/>
</dbReference>
<proteinExistence type="predicted"/>
<dbReference type="InterPro" id="IPR036942">
    <property type="entry name" value="Beta-barrel_TonB_sf"/>
</dbReference>
<comment type="subcellular location">
    <subcellularLocation>
        <location evidence="1">Cell outer membrane</location>
    </subcellularLocation>
</comment>
<gene>
    <name evidence="6" type="ORF">H7F51_13695</name>
</gene>
<dbReference type="Gene3D" id="2.40.170.20">
    <property type="entry name" value="TonB-dependent receptor, beta-barrel domain"/>
    <property type="match status" value="1"/>
</dbReference>
<keyword evidence="5" id="KW-0732">Signal</keyword>
<dbReference type="InterPro" id="IPR037066">
    <property type="entry name" value="Plug_dom_sf"/>
</dbReference>
<dbReference type="EMBL" id="JACLAW010000010">
    <property type="protein sequence ID" value="MBC2666573.1"/>
    <property type="molecule type" value="Genomic_DNA"/>
</dbReference>
<sequence length="818" mass="85032">MRLPLIALLLAGTGTGTAHAVEAAAAAVTAQPDAATAAGAGSASPTTPGEEAEEEDAPVRPRAGEIVVVATRIKGQVEAPQAPIVVMDEEDIAAYGAASLTDLIDQLSPETGSGRGRGSGRPVILLNGQRISNFREMRNIPPEAIRRLEILPEEVALRFGYPADQRVINFILKDNFAAKTVEVEYSQPDQGGTSTLKGEGSLFRTDGLSRLNIAVTADDTTPLFESERNVAQATGSVAGAAAARTLVADSRDLGVNATWTTGLGQKGLAGSLALNGAFTRADTTSYSGLDAVTFDPLARAQRTDTAEAGITYARPLGAWQLTTTLDGSHAAATTLIDQNGTSGVDRARSVSDSLTSLVTVVGRPLSLPAGEVATTLKAGFAYTGIASSDTRNTLGEFRLKRGDASAGINLGIPIASRRNHVLPAIGDLNLNFSAGVDRLSDFGTLFDWSGGLTWGVTQKLNLQASYIYNQAAPALTDLGNPLVQSFNVSVYDFTTGQTVLATVLTGGNPSLARQTQKDLKIGANWQLPFLSNSNVLVEYFHNDSDNITSAFPVLTPAIEAAFPGRVVRNGAGQIVSIDRRPVTFANETSSRLRYGFNIGGQFGKASAAAAQGGPFGGGGFGGPPPGGGGGMGGPPPGGGGGFGGGGRGGGGRGGGQPGRGRWNVSLYHTVQFYDRVTVAAGGPVLDLLNGDALTSGGVARHSLEFEGGGFYRGIGLRFNGKWTAPTNVRSSGTPGSNDLRFGALTKINFRLFADLGQQASLVKDHPFFKGARLSFKVDNILNARQRVTDQTGATPISYQPALMDPLGRVIGLEFRKQF</sequence>
<evidence type="ECO:0000256" key="5">
    <source>
        <dbReference type="SAM" id="SignalP"/>
    </source>
</evidence>
<feature type="compositionally biased region" description="Low complexity" evidence="4">
    <location>
        <begin position="36"/>
        <end position="49"/>
    </location>
</feature>
<organism evidence="6 7">
    <name type="scientific">Novosphingobium flavum</name>
    <dbReference type="NCBI Taxonomy" id="1778672"/>
    <lineage>
        <taxon>Bacteria</taxon>
        <taxon>Pseudomonadati</taxon>
        <taxon>Pseudomonadota</taxon>
        <taxon>Alphaproteobacteria</taxon>
        <taxon>Sphingomonadales</taxon>
        <taxon>Sphingomonadaceae</taxon>
        <taxon>Novosphingobium</taxon>
    </lineage>
</organism>
<evidence type="ECO:0000256" key="1">
    <source>
        <dbReference type="ARBA" id="ARBA00004442"/>
    </source>
</evidence>
<comment type="caution">
    <text evidence="6">The sequence shown here is derived from an EMBL/GenBank/DDBJ whole genome shotgun (WGS) entry which is preliminary data.</text>
</comment>
<dbReference type="PANTHER" id="PTHR47234">
    <property type="match status" value="1"/>
</dbReference>
<evidence type="ECO:0000256" key="4">
    <source>
        <dbReference type="SAM" id="MobiDB-lite"/>
    </source>
</evidence>
<dbReference type="AlphaFoldDB" id="A0A7X1FTC1"/>
<feature type="signal peptide" evidence="5">
    <location>
        <begin position="1"/>
        <end position="20"/>
    </location>
</feature>